<proteinExistence type="predicted"/>
<evidence type="ECO:0008006" key="4">
    <source>
        <dbReference type="Google" id="ProtNLM"/>
    </source>
</evidence>
<reference evidence="2 3" key="1">
    <citation type="submission" date="2016-10" db="EMBL/GenBank/DDBJ databases">
        <authorList>
            <person name="de Groot N.N."/>
        </authorList>
    </citation>
    <scope>NUCLEOTIDE SEQUENCE [LARGE SCALE GENOMIC DNA]</scope>
    <source>
        <strain evidence="2 3">DSM 12992</strain>
    </source>
</reference>
<evidence type="ECO:0000313" key="3">
    <source>
        <dbReference type="Proteomes" id="UP000199263"/>
    </source>
</evidence>
<name>A0A1I1MUL9_9CLOT</name>
<dbReference type="EMBL" id="FOMG01000011">
    <property type="protein sequence ID" value="SFC85280.1"/>
    <property type="molecule type" value="Genomic_DNA"/>
</dbReference>
<feature type="transmembrane region" description="Helical" evidence="1">
    <location>
        <begin position="63"/>
        <end position="84"/>
    </location>
</feature>
<evidence type="ECO:0000256" key="1">
    <source>
        <dbReference type="SAM" id="Phobius"/>
    </source>
</evidence>
<organism evidence="2 3">
    <name type="scientific">Clostridium uliginosum</name>
    <dbReference type="NCBI Taxonomy" id="119641"/>
    <lineage>
        <taxon>Bacteria</taxon>
        <taxon>Bacillati</taxon>
        <taxon>Bacillota</taxon>
        <taxon>Clostridia</taxon>
        <taxon>Eubacteriales</taxon>
        <taxon>Clostridiaceae</taxon>
        <taxon>Clostridium</taxon>
    </lineage>
</organism>
<dbReference type="AlphaFoldDB" id="A0A1I1MUL9"/>
<dbReference type="RefSeq" id="WP_090090986.1">
    <property type="nucleotide sequence ID" value="NZ_FOMG01000011.1"/>
</dbReference>
<dbReference type="OrthoDB" id="1914068at2"/>
<sequence length="183" mass="21349">MIEVKYKNTEEQWIDFSIYKTNNSEVHQKSVKIRKRIVVFLGLFIGVLYCILGMQEYNQGNSPIFSIIFALIFITLGITSPCYLPKFWLNKAKKNLKERLKNDEGILGKNITITLNKEEMNITKKKHKNSVPLSLITDFTTIDDCLCISFEGNEEVIIPYDAFKSDEDKKIFEDTIKKYLFKK</sequence>
<keyword evidence="3" id="KW-1185">Reference proteome</keyword>
<feature type="transmembrane region" description="Helical" evidence="1">
    <location>
        <begin position="37"/>
        <end position="57"/>
    </location>
</feature>
<protein>
    <recommendedName>
        <fullName evidence="4">YcxB-like protein</fullName>
    </recommendedName>
</protein>
<keyword evidence="1" id="KW-0812">Transmembrane</keyword>
<gene>
    <name evidence="2" type="ORF">SAMN05421842_11122</name>
</gene>
<accession>A0A1I1MUL9</accession>
<dbReference type="Proteomes" id="UP000199263">
    <property type="component" value="Unassembled WGS sequence"/>
</dbReference>
<evidence type="ECO:0000313" key="2">
    <source>
        <dbReference type="EMBL" id="SFC85280.1"/>
    </source>
</evidence>
<keyword evidence="1" id="KW-0472">Membrane</keyword>
<keyword evidence="1" id="KW-1133">Transmembrane helix</keyword>